<dbReference type="FunFam" id="2.40.50.140:FF:000189">
    <property type="entry name" value="Polyribonucleotide nucleotidyltransferase, putative"/>
    <property type="match status" value="1"/>
</dbReference>
<dbReference type="CDD" id="cd11363">
    <property type="entry name" value="RNase_PH_PNPase_1"/>
    <property type="match status" value="1"/>
</dbReference>
<dbReference type="InterPro" id="IPR036345">
    <property type="entry name" value="ExoRNase_PH_dom2_sf"/>
</dbReference>
<comment type="subcellular location">
    <subcellularLocation>
        <location evidence="8">Cytoplasm</location>
    </subcellularLocation>
</comment>
<dbReference type="InterPro" id="IPR004088">
    <property type="entry name" value="KH_dom_type_1"/>
</dbReference>
<dbReference type="InterPro" id="IPR015848">
    <property type="entry name" value="PNPase_PH_RNA-bd_bac/org-type"/>
</dbReference>
<dbReference type="InterPro" id="IPR003029">
    <property type="entry name" value="S1_domain"/>
</dbReference>
<dbReference type="EC" id="2.7.7.8" evidence="8"/>
<dbReference type="HAMAP" id="MF_01595">
    <property type="entry name" value="PNPase"/>
    <property type="match status" value="1"/>
</dbReference>
<dbReference type="NCBIfam" id="NF008805">
    <property type="entry name" value="PRK11824.1"/>
    <property type="match status" value="1"/>
</dbReference>
<dbReference type="InterPro" id="IPR020568">
    <property type="entry name" value="Ribosomal_Su5_D2-typ_SF"/>
</dbReference>
<keyword evidence="2 8" id="KW-0963">Cytoplasm</keyword>
<dbReference type="Proteomes" id="UP000228886">
    <property type="component" value="Unassembled WGS sequence"/>
</dbReference>
<comment type="catalytic activity">
    <reaction evidence="8">
        <text>RNA(n+1) + phosphate = RNA(n) + a ribonucleoside 5'-diphosphate</text>
        <dbReference type="Rhea" id="RHEA:22096"/>
        <dbReference type="Rhea" id="RHEA-COMP:14527"/>
        <dbReference type="Rhea" id="RHEA-COMP:17342"/>
        <dbReference type="ChEBI" id="CHEBI:43474"/>
        <dbReference type="ChEBI" id="CHEBI:57930"/>
        <dbReference type="ChEBI" id="CHEBI:140395"/>
        <dbReference type="EC" id="2.7.7.8"/>
    </reaction>
</comment>
<dbReference type="CDD" id="cd02393">
    <property type="entry name" value="KH-I_PNPase"/>
    <property type="match status" value="1"/>
</dbReference>
<dbReference type="InterPro" id="IPR004087">
    <property type="entry name" value="KH_dom"/>
</dbReference>
<keyword evidence="3 8" id="KW-0808">Transferase</keyword>
<proteinExistence type="inferred from homology"/>
<dbReference type="SUPFAM" id="SSF50249">
    <property type="entry name" value="Nucleic acid-binding proteins"/>
    <property type="match status" value="1"/>
</dbReference>
<dbReference type="CDD" id="cd11364">
    <property type="entry name" value="RNase_PH_PNPase_2"/>
    <property type="match status" value="1"/>
</dbReference>
<evidence type="ECO:0000256" key="6">
    <source>
        <dbReference type="ARBA" id="ARBA00022842"/>
    </source>
</evidence>
<gene>
    <name evidence="8" type="primary">pnp</name>
    <name evidence="10" type="ORF">COS11_05645</name>
</gene>
<dbReference type="PROSITE" id="PS50084">
    <property type="entry name" value="KH_TYPE_1"/>
    <property type="match status" value="1"/>
</dbReference>
<evidence type="ECO:0000256" key="8">
    <source>
        <dbReference type="HAMAP-Rule" id="MF_01595"/>
    </source>
</evidence>
<protein>
    <recommendedName>
        <fullName evidence="8">Polyribonucleotide nucleotidyltransferase</fullName>
        <ecNumber evidence="8">2.7.7.8</ecNumber>
    </recommendedName>
    <alternativeName>
        <fullName evidence="8">Polynucleotide phosphorylase</fullName>
        <shortName evidence="8">PNPase</shortName>
    </alternativeName>
</protein>
<dbReference type="InterPro" id="IPR015847">
    <property type="entry name" value="ExoRNase_PH_dom2"/>
</dbReference>
<dbReference type="GO" id="GO:0004654">
    <property type="term" value="F:polyribonucleotide nucleotidyltransferase activity"/>
    <property type="evidence" value="ECO:0007669"/>
    <property type="project" value="UniProtKB-UniRule"/>
</dbReference>
<sequence length="687" mass="75550">MKKEIKINDLPLSIESGNIAKQADSAVTVRYGDTVVFTAVVGSKEPKEEVDFLPLLVDYREHTSAAGKFPGGFFKREGRPSEKEILTSRLIDRSIRPLFPENYKNEIQVNSFVFSADTENDSDILALIGASTALSVSKIPFLGPIGVVRVGYADNKFIINPTFPQLEESKLNLVVAGTETSIIMLEGMSSFISEDLILEAISLARKSIGLLVNVQKEFESKKEKRIPSCRESNPKLWAEMEKEFSPKIKDAYNFPGKGERDNFWRNLSSETLKKFASFEEKTVKQFLEEIKKEKIRKLILDTGKRLDGRKSNQLREISCEIGLLPRTHGSALFTRGETQALALVTLGTTSDEQIMDTLFEESSKRFMVHYNFPAFSVGEVRPNRGPGRREIGHGILAERALSAVVPSEEDFPYTVRVVSETLSSNGSSSMATVCGGSLALMNAGVPVSSAVAGISVGLIQEGERKIILTDIAGEEDHFGNLDLKIAGTSEGITAIQMDVKSALISEEILKQAFFQSKEARLEILKKMSAAISQPQKSLSPYAPKIINLQIPVEKIGLLIGPGGKTIRKIISETGAKIDVNDEGEVKIASTEQKKGEEALEKIKALVEEAAVGKFYAGKVTKIMPFGAFVEILPKQEGLIHISELEHKHVDKVEDVLKVGDKVKVKVIKINEGKISLSRKQALPDAKK</sequence>
<dbReference type="GO" id="GO:0005829">
    <property type="term" value="C:cytosol"/>
    <property type="evidence" value="ECO:0007669"/>
    <property type="project" value="UniProtKB-ARBA"/>
</dbReference>
<evidence type="ECO:0000256" key="4">
    <source>
        <dbReference type="ARBA" id="ARBA00022695"/>
    </source>
</evidence>
<evidence type="ECO:0000259" key="9">
    <source>
        <dbReference type="PROSITE" id="PS50126"/>
    </source>
</evidence>
<evidence type="ECO:0000256" key="2">
    <source>
        <dbReference type="ARBA" id="ARBA00022490"/>
    </source>
</evidence>
<organism evidence="10 11">
    <name type="scientific">bacterium (Candidatus Ratteibacteria) CG01_land_8_20_14_3_00_40_19</name>
    <dbReference type="NCBI Taxonomy" id="2014290"/>
    <lineage>
        <taxon>Bacteria</taxon>
        <taxon>Candidatus Ratteibacteria</taxon>
    </lineage>
</organism>
<keyword evidence="6 8" id="KW-0460">Magnesium</keyword>
<dbReference type="GO" id="GO:0006396">
    <property type="term" value="P:RNA processing"/>
    <property type="evidence" value="ECO:0007669"/>
    <property type="project" value="InterPro"/>
</dbReference>
<evidence type="ECO:0000256" key="5">
    <source>
        <dbReference type="ARBA" id="ARBA00022723"/>
    </source>
</evidence>
<feature type="binding site" evidence="8">
    <location>
        <position position="482"/>
    </location>
    <ligand>
        <name>Mg(2+)</name>
        <dbReference type="ChEBI" id="CHEBI:18420"/>
    </ligand>
</feature>
<dbReference type="GO" id="GO:0000175">
    <property type="term" value="F:3'-5'-RNA exonuclease activity"/>
    <property type="evidence" value="ECO:0007669"/>
    <property type="project" value="TreeGrafter"/>
</dbReference>
<dbReference type="FunFam" id="3.30.1370.10:FF:000001">
    <property type="entry name" value="Polyribonucleotide nucleotidyltransferase"/>
    <property type="match status" value="1"/>
</dbReference>
<dbReference type="Gene3D" id="3.30.1370.10">
    <property type="entry name" value="K Homology domain, type 1"/>
    <property type="match status" value="1"/>
</dbReference>
<reference evidence="11" key="1">
    <citation type="submission" date="2017-09" db="EMBL/GenBank/DDBJ databases">
        <title>Depth-based differentiation of microbial function through sediment-hosted aquifers and enrichment of novel symbionts in the deep terrestrial subsurface.</title>
        <authorList>
            <person name="Probst A.J."/>
            <person name="Ladd B."/>
            <person name="Jarett J.K."/>
            <person name="Geller-Mcgrath D.E."/>
            <person name="Sieber C.M.K."/>
            <person name="Emerson J.B."/>
            <person name="Anantharaman K."/>
            <person name="Thomas B.C."/>
            <person name="Malmstrom R."/>
            <person name="Stieglmeier M."/>
            <person name="Klingl A."/>
            <person name="Woyke T."/>
            <person name="Ryan C.M."/>
            <person name="Banfield J.F."/>
        </authorList>
    </citation>
    <scope>NUCLEOTIDE SEQUENCE [LARGE SCALE GENOMIC DNA]</scope>
</reference>
<comment type="caution">
    <text evidence="10">The sequence shown here is derived from an EMBL/GenBank/DDBJ whole genome shotgun (WGS) entry which is preliminary data.</text>
</comment>
<dbReference type="GO" id="GO:0000287">
    <property type="term" value="F:magnesium ion binding"/>
    <property type="evidence" value="ECO:0007669"/>
    <property type="project" value="UniProtKB-UniRule"/>
</dbReference>
<name>A0A2M7E7Q1_9BACT</name>
<dbReference type="FunFam" id="3.30.230.70:FF:000001">
    <property type="entry name" value="Polyribonucleotide nucleotidyltransferase"/>
    <property type="match status" value="1"/>
</dbReference>
<dbReference type="PROSITE" id="PS50126">
    <property type="entry name" value="S1"/>
    <property type="match status" value="1"/>
</dbReference>
<dbReference type="FunFam" id="3.30.230.70:FF:000002">
    <property type="entry name" value="Polyribonucleotide nucleotidyltransferase"/>
    <property type="match status" value="1"/>
</dbReference>
<dbReference type="PANTHER" id="PTHR11252:SF0">
    <property type="entry name" value="POLYRIBONUCLEOTIDE NUCLEOTIDYLTRANSFERASE 1, MITOCHONDRIAL"/>
    <property type="match status" value="1"/>
</dbReference>
<dbReference type="SMART" id="SM00322">
    <property type="entry name" value="KH"/>
    <property type="match status" value="1"/>
</dbReference>
<keyword evidence="5 8" id="KW-0479">Metal-binding</keyword>
<evidence type="ECO:0000313" key="10">
    <source>
        <dbReference type="EMBL" id="PIV63772.1"/>
    </source>
</evidence>
<dbReference type="SUPFAM" id="SSF55666">
    <property type="entry name" value="Ribonuclease PH domain 2-like"/>
    <property type="match status" value="2"/>
</dbReference>
<dbReference type="InterPro" id="IPR012340">
    <property type="entry name" value="NA-bd_OB-fold"/>
</dbReference>
<evidence type="ECO:0000256" key="1">
    <source>
        <dbReference type="ARBA" id="ARBA00007404"/>
    </source>
</evidence>
<dbReference type="GO" id="GO:0003723">
    <property type="term" value="F:RNA binding"/>
    <property type="evidence" value="ECO:0007669"/>
    <property type="project" value="UniProtKB-UniRule"/>
</dbReference>
<dbReference type="SMART" id="SM00316">
    <property type="entry name" value="S1"/>
    <property type="match status" value="1"/>
</dbReference>
<comment type="cofactor">
    <cofactor evidence="8">
        <name>Mg(2+)</name>
        <dbReference type="ChEBI" id="CHEBI:18420"/>
    </cofactor>
</comment>
<feature type="binding site" evidence="8">
    <location>
        <position position="476"/>
    </location>
    <ligand>
        <name>Mg(2+)</name>
        <dbReference type="ChEBI" id="CHEBI:18420"/>
    </ligand>
</feature>
<dbReference type="Gene3D" id="2.40.50.140">
    <property type="entry name" value="Nucleic acid-binding proteins"/>
    <property type="match status" value="1"/>
</dbReference>
<keyword evidence="4 8" id="KW-0548">Nucleotidyltransferase</keyword>
<comment type="similarity">
    <text evidence="1 8">Belongs to the polyribonucleotide nucleotidyltransferase family.</text>
</comment>
<feature type="domain" description="S1 motif" evidence="9">
    <location>
        <begin position="612"/>
        <end position="679"/>
    </location>
</feature>
<evidence type="ECO:0000256" key="7">
    <source>
        <dbReference type="ARBA" id="ARBA00022884"/>
    </source>
</evidence>
<dbReference type="Pfam" id="PF03725">
    <property type="entry name" value="RNase_PH_C"/>
    <property type="match status" value="1"/>
</dbReference>
<dbReference type="GO" id="GO:0006402">
    <property type="term" value="P:mRNA catabolic process"/>
    <property type="evidence" value="ECO:0007669"/>
    <property type="project" value="UniProtKB-UniRule"/>
</dbReference>
<dbReference type="Pfam" id="PF00013">
    <property type="entry name" value="KH_1"/>
    <property type="match status" value="1"/>
</dbReference>
<dbReference type="EMBL" id="PETL01000270">
    <property type="protein sequence ID" value="PIV63772.1"/>
    <property type="molecule type" value="Genomic_DNA"/>
</dbReference>
<evidence type="ECO:0000313" key="11">
    <source>
        <dbReference type="Proteomes" id="UP000228886"/>
    </source>
</evidence>
<dbReference type="SUPFAM" id="SSF54791">
    <property type="entry name" value="Eukaryotic type KH-domain (KH-domain type I)"/>
    <property type="match status" value="1"/>
</dbReference>
<dbReference type="InterPro" id="IPR036612">
    <property type="entry name" value="KH_dom_type_1_sf"/>
</dbReference>
<dbReference type="AlphaFoldDB" id="A0A2M7E7Q1"/>
<dbReference type="PIRSF" id="PIRSF005499">
    <property type="entry name" value="PNPase"/>
    <property type="match status" value="1"/>
</dbReference>
<accession>A0A2M7E7Q1</accession>
<dbReference type="InterPro" id="IPR012162">
    <property type="entry name" value="PNPase"/>
</dbReference>
<dbReference type="NCBIfam" id="TIGR03591">
    <property type="entry name" value="polynuc_phos"/>
    <property type="match status" value="1"/>
</dbReference>
<dbReference type="InterPro" id="IPR001247">
    <property type="entry name" value="ExoRNase_PH_dom1"/>
</dbReference>
<dbReference type="Pfam" id="PF03726">
    <property type="entry name" value="PNPase"/>
    <property type="match status" value="1"/>
</dbReference>
<dbReference type="Pfam" id="PF01138">
    <property type="entry name" value="RNase_PH"/>
    <property type="match status" value="2"/>
</dbReference>
<dbReference type="SUPFAM" id="SSF54211">
    <property type="entry name" value="Ribosomal protein S5 domain 2-like"/>
    <property type="match status" value="2"/>
</dbReference>
<dbReference type="PANTHER" id="PTHR11252">
    <property type="entry name" value="POLYRIBONUCLEOTIDE NUCLEOTIDYLTRANSFERASE"/>
    <property type="match status" value="1"/>
</dbReference>
<dbReference type="InterPro" id="IPR027408">
    <property type="entry name" value="PNPase/RNase_PH_dom_sf"/>
</dbReference>
<dbReference type="Gene3D" id="3.30.230.70">
    <property type="entry name" value="GHMP Kinase, N-terminal domain"/>
    <property type="match status" value="2"/>
</dbReference>
<comment type="function">
    <text evidence="8">Involved in mRNA degradation. Catalyzes the phosphorolysis of single-stranded polyribonucleotides processively in the 3'- to 5'-direction.</text>
</comment>
<dbReference type="Pfam" id="PF00575">
    <property type="entry name" value="S1"/>
    <property type="match status" value="1"/>
</dbReference>
<keyword evidence="7 8" id="KW-0694">RNA-binding</keyword>
<evidence type="ECO:0000256" key="3">
    <source>
        <dbReference type="ARBA" id="ARBA00022679"/>
    </source>
</evidence>